<dbReference type="InterPro" id="IPR009880">
    <property type="entry name" value="Glyoxal_oxidase_N"/>
</dbReference>
<dbReference type="EMBL" id="KN833689">
    <property type="protein sequence ID" value="KIK29569.1"/>
    <property type="molecule type" value="Genomic_DNA"/>
</dbReference>
<dbReference type="InterPro" id="IPR002889">
    <property type="entry name" value="WSC_carb-bd"/>
</dbReference>
<evidence type="ECO:0000256" key="2">
    <source>
        <dbReference type="SAM" id="SignalP"/>
    </source>
</evidence>
<reference evidence="5" key="2">
    <citation type="submission" date="2015-01" db="EMBL/GenBank/DDBJ databases">
        <title>Evolutionary Origins and Diversification of the Mycorrhizal Mutualists.</title>
        <authorList>
            <consortium name="DOE Joint Genome Institute"/>
            <consortium name="Mycorrhizal Genomics Consortium"/>
            <person name="Kohler A."/>
            <person name="Kuo A."/>
            <person name="Nagy L.G."/>
            <person name="Floudas D."/>
            <person name="Copeland A."/>
            <person name="Barry K.W."/>
            <person name="Cichocki N."/>
            <person name="Veneault-Fourrey C."/>
            <person name="LaButti K."/>
            <person name="Lindquist E.A."/>
            <person name="Lipzen A."/>
            <person name="Lundell T."/>
            <person name="Morin E."/>
            <person name="Murat C."/>
            <person name="Riley R."/>
            <person name="Ohm R."/>
            <person name="Sun H."/>
            <person name="Tunlid A."/>
            <person name="Henrissat B."/>
            <person name="Grigoriev I.V."/>
            <person name="Hibbett D.S."/>
            <person name="Martin F."/>
        </authorList>
    </citation>
    <scope>NUCLEOTIDE SEQUENCE [LARGE SCALE GENOMIC DNA]</scope>
    <source>
        <strain evidence="5">441</strain>
    </source>
</reference>
<evidence type="ECO:0000259" key="3">
    <source>
        <dbReference type="PROSITE" id="PS51212"/>
    </source>
</evidence>
<dbReference type="Gene3D" id="2.60.40.10">
    <property type="entry name" value="Immunoglobulins"/>
    <property type="match status" value="1"/>
</dbReference>
<accession>A0A0C9ZUD4</accession>
<dbReference type="PANTHER" id="PTHR32208:SF105">
    <property type="entry name" value="COPPER RADICAL OXIDASE"/>
    <property type="match status" value="1"/>
</dbReference>
<evidence type="ECO:0000256" key="1">
    <source>
        <dbReference type="ARBA" id="ARBA00022729"/>
    </source>
</evidence>
<evidence type="ECO:0000313" key="4">
    <source>
        <dbReference type="EMBL" id="KIK29569.1"/>
    </source>
</evidence>
<dbReference type="PROSITE" id="PS51212">
    <property type="entry name" value="WSC"/>
    <property type="match status" value="4"/>
</dbReference>
<keyword evidence="5" id="KW-1185">Reference proteome</keyword>
<dbReference type="AlphaFoldDB" id="A0A0C9ZUD4"/>
<sequence>MNLPIFLALPLVYAIIVPKNHASTLVHRHPLHHRSSPSSWTSYGCWIDNTGARTLSAASYANTTGMTVESCISFCSSGSNSYVYAGVEYAQECYCGNFLASGASNVSMSECDMTCTGNASEFCGAGDRLNVYWNGTQPPSSPIIVRSAGNWTSLGCYNDSTTTRALANGMGVTGEVTVESCTTACQDAGYQYAGVEYADECSDCGMTLDNGSEPTPASSCDMTCAGNSSEYCGGPDHLNLYNYTGTLTTTGNAGSGTGTELLLTASLSGGWTYGGCYVDNANGRVLGDELDSDNMTVESCVAHCTADNFTIAGLEYSTQCFCGNELIDGAVKAPDSDCDMACGGNATEACGAGNRLSVYTSMGNITIIPVPTPLTSGLPGQWVYQGCLAEPAPGSHLLPYENDWTNNNTVEACLNQCAAFGYPAAGLEYGEQCFCGDISDVVDNNGTFVSDSECNMPCSGDPVHLCGANNLMSAYYWNGTMNAWHTPKNIGRYEFLIGGVVVPLIATVGINNKVTFLEKYPTSEFANSTGAYELDISLVDNYLLAWREMHVKSDVFCSGSIILPDKGARQINVGGWSLESTYGIRLYTPDGQPGVNGTNDWEENANELSLQRGRWYPTAMMMPNGSILVVGGETGSNGPPQPSLEILPKPPGGDTVITLDYLQRTDPNNLYPFLIVLPSGRFFIGYYNEARILDPVTFDTVTVLPNMPGAVNNFLAGRTYPMEGTAVLLPQHAPYTDPIEILICGGSTPGAAIALDNCISIIPEASNPTWTLERMPSKRVMPCMVTLPDGTYMILNGAHQGVAGFGLASDPNFSALLYDPSQPVGQRISILNSTIVARLYHSEATLLPDGRVLVSGSDPETNYPNGTAVYPEEFRIEVYIPPYLNQGFRQPEFTIAKTDWTLGGQYDIVVTLYQGTISTMRVSLIAASSSTHGNVMSGGRIIFPEFTCSGNTCTITAPPNAFVCPPGWHQLFVLDGPTPSHSAWVRIGGDPAQLGNWPDYPDFTTPGI</sequence>
<dbReference type="Pfam" id="PF01822">
    <property type="entry name" value="WSC"/>
    <property type="match status" value="4"/>
</dbReference>
<dbReference type="SUPFAM" id="SSF81296">
    <property type="entry name" value="E set domains"/>
    <property type="match status" value="1"/>
</dbReference>
<dbReference type="Pfam" id="PF09118">
    <property type="entry name" value="GO-like_E_set"/>
    <property type="match status" value="1"/>
</dbReference>
<dbReference type="SMART" id="SM00321">
    <property type="entry name" value="WSC"/>
    <property type="match status" value="4"/>
</dbReference>
<feature type="chain" id="PRO_5002207241" evidence="2">
    <location>
        <begin position="23"/>
        <end position="1008"/>
    </location>
</feature>
<dbReference type="HOGENOM" id="CLU_003527_0_0_1"/>
<dbReference type="CDD" id="cd02851">
    <property type="entry name" value="E_set_GO_C"/>
    <property type="match status" value="1"/>
</dbReference>
<dbReference type="STRING" id="765257.A0A0C9ZUD4"/>
<dbReference type="SUPFAM" id="SSF50965">
    <property type="entry name" value="Galactose oxidase, central domain"/>
    <property type="match status" value="1"/>
</dbReference>
<dbReference type="PANTHER" id="PTHR32208">
    <property type="entry name" value="SECRETED PROTEIN-RELATED"/>
    <property type="match status" value="1"/>
</dbReference>
<feature type="signal peptide" evidence="2">
    <location>
        <begin position="1"/>
        <end position="22"/>
    </location>
</feature>
<feature type="domain" description="WSC" evidence="3">
    <location>
        <begin position="381"/>
        <end position="478"/>
    </location>
</feature>
<reference evidence="4 5" key="1">
    <citation type="submission" date="2014-04" db="EMBL/GenBank/DDBJ databases">
        <authorList>
            <consortium name="DOE Joint Genome Institute"/>
            <person name="Kuo A."/>
            <person name="Kohler A."/>
            <person name="Costa M.D."/>
            <person name="Nagy L.G."/>
            <person name="Floudas D."/>
            <person name="Copeland A."/>
            <person name="Barry K.W."/>
            <person name="Cichocki N."/>
            <person name="Veneault-Fourrey C."/>
            <person name="LaButti K."/>
            <person name="Lindquist E.A."/>
            <person name="Lipzen A."/>
            <person name="Lundell T."/>
            <person name="Morin E."/>
            <person name="Murat C."/>
            <person name="Sun H."/>
            <person name="Tunlid A."/>
            <person name="Henrissat B."/>
            <person name="Grigoriev I.V."/>
            <person name="Hibbett D.S."/>
            <person name="Martin F."/>
            <person name="Nordberg H.P."/>
            <person name="Cantor M.N."/>
            <person name="Hua S.X."/>
        </authorList>
    </citation>
    <scope>NUCLEOTIDE SEQUENCE [LARGE SCALE GENOMIC DNA]</scope>
    <source>
        <strain evidence="4 5">441</strain>
    </source>
</reference>
<dbReference type="InterPro" id="IPR011043">
    <property type="entry name" value="Gal_Oxase/kelch_b-propeller"/>
</dbReference>
<gene>
    <name evidence="4" type="ORF">PISMIDRAFT_486773</name>
</gene>
<protein>
    <submittedName>
        <fullName evidence="4">Glyoxal oxidase</fullName>
    </submittedName>
</protein>
<dbReference type="InterPro" id="IPR014756">
    <property type="entry name" value="Ig_E-set"/>
</dbReference>
<feature type="domain" description="WSC" evidence="3">
    <location>
        <begin position="39"/>
        <end position="135"/>
    </location>
</feature>
<dbReference type="InterPro" id="IPR013783">
    <property type="entry name" value="Ig-like_fold"/>
</dbReference>
<feature type="domain" description="WSC" evidence="3">
    <location>
        <begin position="270"/>
        <end position="362"/>
    </location>
</feature>
<organism evidence="4 5">
    <name type="scientific">Pisolithus microcarpus 441</name>
    <dbReference type="NCBI Taxonomy" id="765257"/>
    <lineage>
        <taxon>Eukaryota</taxon>
        <taxon>Fungi</taxon>
        <taxon>Dikarya</taxon>
        <taxon>Basidiomycota</taxon>
        <taxon>Agaricomycotina</taxon>
        <taxon>Agaricomycetes</taxon>
        <taxon>Agaricomycetidae</taxon>
        <taxon>Boletales</taxon>
        <taxon>Sclerodermatineae</taxon>
        <taxon>Pisolithaceae</taxon>
        <taxon>Pisolithus</taxon>
    </lineage>
</organism>
<dbReference type="InterPro" id="IPR037293">
    <property type="entry name" value="Gal_Oxidase_central_sf"/>
</dbReference>
<dbReference type="Gene3D" id="2.130.10.80">
    <property type="entry name" value="Galactose oxidase/kelch, beta-propeller"/>
    <property type="match status" value="1"/>
</dbReference>
<evidence type="ECO:0000313" key="5">
    <source>
        <dbReference type="Proteomes" id="UP000054018"/>
    </source>
</evidence>
<dbReference type="Pfam" id="PF07250">
    <property type="entry name" value="Glyoxal_oxid_N"/>
    <property type="match status" value="1"/>
</dbReference>
<name>A0A0C9ZUD4_9AGAM</name>
<proteinExistence type="predicted"/>
<dbReference type="OrthoDB" id="2019572at2759"/>
<dbReference type="Proteomes" id="UP000054018">
    <property type="component" value="Unassembled WGS sequence"/>
</dbReference>
<dbReference type="InterPro" id="IPR015202">
    <property type="entry name" value="GO-like_E_set"/>
</dbReference>
<feature type="domain" description="WSC" evidence="3">
    <location>
        <begin position="150"/>
        <end position="244"/>
    </location>
</feature>
<keyword evidence="1 2" id="KW-0732">Signal</keyword>